<feature type="compositionally biased region" description="Pro residues" evidence="1">
    <location>
        <begin position="58"/>
        <end position="68"/>
    </location>
</feature>
<feature type="domain" description="Wbp11/ELF5/Saf1 N-terminal" evidence="2">
    <location>
        <begin position="22"/>
        <end position="56"/>
    </location>
</feature>
<keyword evidence="4" id="KW-1185">Reference proteome</keyword>
<dbReference type="InterPro" id="IPR019007">
    <property type="entry name" value="Wbp11/ELF5/Saf1_N"/>
</dbReference>
<comment type="caution">
    <text evidence="3">The sequence shown here is derived from an EMBL/GenBank/DDBJ whole genome shotgun (WGS) entry which is preliminary data.</text>
</comment>
<dbReference type="EMBL" id="JANJYJ010000002">
    <property type="protein sequence ID" value="KAK3225995.1"/>
    <property type="molecule type" value="Genomic_DNA"/>
</dbReference>
<feature type="compositionally biased region" description="Basic and acidic residues" evidence="1">
    <location>
        <begin position="20"/>
        <end position="32"/>
    </location>
</feature>
<evidence type="ECO:0000313" key="4">
    <source>
        <dbReference type="Proteomes" id="UP001281410"/>
    </source>
</evidence>
<feature type="compositionally biased region" description="Pro residues" evidence="1">
    <location>
        <begin position="91"/>
        <end position="117"/>
    </location>
</feature>
<feature type="region of interest" description="Disordered" evidence="1">
    <location>
        <begin position="1"/>
        <end position="32"/>
    </location>
</feature>
<feature type="compositionally biased region" description="Basic and acidic residues" evidence="1">
    <location>
        <begin position="1"/>
        <end position="11"/>
    </location>
</feature>
<feature type="region of interest" description="Disordered" evidence="1">
    <location>
        <begin position="55"/>
        <end position="132"/>
    </location>
</feature>
<protein>
    <recommendedName>
        <fullName evidence="2">Wbp11/ELF5/Saf1 N-terminal domain-containing protein</fullName>
    </recommendedName>
</protein>
<evidence type="ECO:0000256" key="1">
    <source>
        <dbReference type="SAM" id="MobiDB-lite"/>
    </source>
</evidence>
<dbReference type="AlphaFoldDB" id="A0AAE0AY44"/>
<dbReference type="Proteomes" id="UP001281410">
    <property type="component" value="Unassembled WGS sequence"/>
</dbReference>
<evidence type="ECO:0000259" key="2">
    <source>
        <dbReference type="Pfam" id="PF09429"/>
    </source>
</evidence>
<dbReference type="Pfam" id="PF09429">
    <property type="entry name" value="Wbp11"/>
    <property type="match status" value="1"/>
</dbReference>
<proteinExistence type="predicted"/>
<reference evidence="3" key="1">
    <citation type="journal article" date="2023" name="Plant J.">
        <title>Genome sequences and population genomics provide insights into the demographic history, inbreeding, and mutation load of two 'living fossil' tree species of Dipteronia.</title>
        <authorList>
            <person name="Feng Y."/>
            <person name="Comes H.P."/>
            <person name="Chen J."/>
            <person name="Zhu S."/>
            <person name="Lu R."/>
            <person name="Zhang X."/>
            <person name="Li P."/>
            <person name="Qiu J."/>
            <person name="Olsen K.M."/>
            <person name="Qiu Y."/>
        </authorList>
    </citation>
    <scope>NUCLEOTIDE SEQUENCE</scope>
    <source>
        <strain evidence="3">NBL</strain>
    </source>
</reference>
<evidence type="ECO:0000313" key="3">
    <source>
        <dbReference type="EMBL" id="KAK3225995.1"/>
    </source>
</evidence>
<name>A0AAE0AY44_9ROSI</name>
<sequence length="145" mass="16133">MNLSNSKREGRVSVSSNRFMENKKERKKVRDVGILKKDPETIKEQIDKLEMMSISRFLPPPPPPPLDMRPPLSAPGLPGGAPHPGMMVPLVPRPPFGPPPRPPPMMRPPLPPGPPPSLQEGEYANRQSQKPPYVNLLLQLLLRGH</sequence>
<organism evidence="3 4">
    <name type="scientific">Dipteronia sinensis</name>
    <dbReference type="NCBI Taxonomy" id="43782"/>
    <lineage>
        <taxon>Eukaryota</taxon>
        <taxon>Viridiplantae</taxon>
        <taxon>Streptophyta</taxon>
        <taxon>Embryophyta</taxon>
        <taxon>Tracheophyta</taxon>
        <taxon>Spermatophyta</taxon>
        <taxon>Magnoliopsida</taxon>
        <taxon>eudicotyledons</taxon>
        <taxon>Gunneridae</taxon>
        <taxon>Pentapetalae</taxon>
        <taxon>rosids</taxon>
        <taxon>malvids</taxon>
        <taxon>Sapindales</taxon>
        <taxon>Sapindaceae</taxon>
        <taxon>Hippocastanoideae</taxon>
        <taxon>Acereae</taxon>
        <taxon>Dipteronia</taxon>
    </lineage>
</organism>
<dbReference type="GO" id="GO:0006396">
    <property type="term" value="P:RNA processing"/>
    <property type="evidence" value="ECO:0007669"/>
    <property type="project" value="InterPro"/>
</dbReference>
<gene>
    <name evidence="3" type="ORF">Dsin_005857</name>
</gene>
<accession>A0AAE0AY44</accession>